<keyword evidence="5 6" id="KW-0411">Iron-sulfur</keyword>
<dbReference type="SUPFAM" id="SSF52540">
    <property type="entry name" value="P-loop containing nucleoside triphosphate hydrolases"/>
    <property type="match status" value="1"/>
</dbReference>
<dbReference type="InterPro" id="IPR033756">
    <property type="entry name" value="YlxH/NBP35"/>
</dbReference>
<dbReference type="GO" id="GO:0005524">
    <property type="term" value="F:ATP binding"/>
    <property type="evidence" value="ECO:0007669"/>
    <property type="project" value="UniProtKB-KW"/>
</dbReference>
<evidence type="ECO:0000256" key="5">
    <source>
        <dbReference type="ARBA" id="ARBA00023014"/>
    </source>
</evidence>
<comment type="similarity">
    <text evidence="6">Belongs to the Mrp/NBP35 ATP-binding proteins family.</text>
</comment>
<dbReference type="InterPro" id="IPR000808">
    <property type="entry name" value="Mrp-like_CS"/>
</dbReference>
<proteinExistence type="inferred from homology"/>
<evidence type="ECO:0000256" key="1">
    <source>
        <dbReference type="ARBA" id="ARBA00022723"/>
    </source>
</evidence>
<keyword evidence="3 6" id="KW-0067">ATP-binding</keyword>
<dbReference type="Pfam" id="PF10609">
    <property type="entry name" value="ParA"/>
    <property type="match status" value="1"/>
</dbReference>
<dbReference type="RefSeq" id="WP_405274328.1">
    <property type="nucleotide sequence ID" value="NZ_CP144380.1"/>
</dbReference>
<dbReference type="PANTHER" id="PTHR42961:SF2">
    <property type="entry name" value="IRON-SULFUR PROTEIN NUBPL"/>
    <property type="match status" value="1"/>
</dbReference>
<evidence type="ECO:0000256" key="6">
    <source>
        <dbReference type="HAMAP-Rule" id="MF_02040"/>
    </source>
</evidence>
<keyword evidence="1 6" id="KW-0479">Metal-binding</keyword>
<accession>A0ABU9EC76</accession>
<protein>
    <recommendedName>
        <fullName evidence="6">Iron-sulfur cluster carrier protein</fullName>
    </recommendedName>
</protein>
<organism evidence="7 8">
    <name type="scientific">Gaopeijia maritima</name>
    <dbReference type="NCBI Taxonomy" id="3119007"/>
    <lineage>
        <taxon>Bacteria</taxon>
        <taxon>Pseudomonadati</taxon>
        <taxon>Gemmatimonadota</taxon>
        <taxon>Longimicrobiia</taxon>
        <taxon>Gaopeijiales</taxon>
        <taxon>Gaopeijiaceae</taxon>
        <taxon>Gaopeijia</taxon>
    </lineage>
</organism>
<reference evidence="7 8" key="1">
    <citation type="submission" date="2024-02" db="EMBL/GenBank/DDBJ databases">
        <title>A novel Gemmatimonadota bacterium.</title>
        <authorList>
            <person name="Du Z.-J."/>
            <person name="Ye Y.-Q."/>
        </authorList>
    </citation>
    <scope>NUCLEOTIDE SEQUENCE [LARGE SCALE GENOMIC DNA]</scope>
    <source>
        <strain evidence="7 8">DH-20</strain>
    </source>
</reference>
<dbReference type="InterPro" id="IPR019591">
    <property type="entry name" value="Mrp/NBP35_ATP-bd"/>
</dbReference>
<dbReference type="PROSITE" id="PS01215">
    <property type="entry name" value="MRP"/>
    <property type="match status" value="1"/>
</dbReference>
<gene>
    <name evidence="7" type="ORF">WI372_15160</name>
</gene>
<name>A0ABU9EC76_9BACT</name>
<comment type="function">
    <text evidence="6">Binds and transfers iron-sulfur (Fe-S) clusters to target apoproteins. Can hydrolyze ATP.</text>
</comment>
<evidence type="ECO:0000256" key="2">
    <source>
        <dbReference type="ARBA" id="ARBA00022741"/>
    </source>
</evidence>
<dbReference type="EMBL" id="JBBHLI010000010">
    <property type="protein sequence ID" value="MEK9502331.1"/>
    <property type="molecule type" value="Genomic_DNA"/>
</dbReference>
<keyword evidence="2 6" id="KW-0547">Nucleotide-binding</keyword>
<keyword evidence="8" id="KW-1185">Reference proteome</keyword>
<dbReference type="HAMAP" id="MF_02040">
    <property type="entry name" value="Mrp_NBP35"/>
    <property type="match status" value="1"/>
</dbReference>
<evidence type="ECO:0000313" key="8">
    <source>
        <dbReference type="Proteomes" id="UP001484239"/>
    </source>
</evidence>
<dbReference type="PANTHER" id="PTHR42961">
    <property type="entry name" value="IRON-SULFUR PROTEIN NUBPL"/>
    <property type="match status" value="1"/>
</dbReference>
<keyword evidence="6" id="KW-0378">Hydrolase</keyword>
<keyword evidence="4 6" id="KW-0408">Iron</keyword>
<comment type="subunit">
    <text evidence="6">Homodimer.</text>
</comment>
<dbReference type="Gene3D" id="3.40.50.300">
    <property type="entry name" value="P-loop containing nucleotide triphosphate hydrolases"/>
    <property type="match status" value="1"/>
</dbReference>
<sequence>MSHDPETLRRALLAALSSAGGDAVEDPVASGRVQDLTVDAEGAVRFALQLRAADPGALVKQLRGAAEAVEGVSSVKVNVQLPRTAQAAPAGGGGLKAGSVPAPTPRPGILADTDHVVAVSSGKGGVGKSMVASNLAVALARRGLRVGLMDADIYGPNIPLMFGQNDRPQVVGEKGSEMIQPLEAHGVKLMSLGFLLEEDQPAIMRGPLVTGVLKQFLEQVAWGALDVMVVDMPPGTGDAQLSLVQTIDLDGAVMVTTPQKVATGDVRRGVKMFERVNARVLGIVENMSGFTVPSTGEVFHLFGQGGGEALASELSLEFLGSVPIDPAVAAAGDAGQPTVVSAPDSDAAKALDAIAARVWEQVTA</sequence>
<feature type="binding site" evidence="6">
    <location>
        <begin position="122"/>
        <end position="129"/>
    </location>
    <ligand>
        <name>ATP</name>
        <dbReference type="ChEBI" id="CHEBI:30616"/>
    </ligand>
</feature>
<dbReference type="Proteomes" id="UP001484239">
    <property type="component" value="Unassembled WGS sequence"/>
</dbReference>
<comment type="caution">
    <text evidence="7">The sequence shown here is derived from an EMBL/GenBank/DDBJ whole genome shotgun (WGS) entry which is preliminary data.</text>
</comment>
<dbReference type="CDD" id="cd02037">
    <property type="entry name" value="Mrp_NBP35"/>
    <property type="match status" value="1"/>
</dbReference>
<dbReference type="InterPro" id="IPR027417">
    <property type="entry name" value="P-loop_NTPase"/>
</dbReference>
<evidence type="ECO:0000313" key="7">
    <source>
        <dbReference type="EMBL" id="MEK9502331.1"/>
    </source>
</evidence>
<dbReference type="InterPro" id="IPR044304">
    <property type="entry name" value="NUBPL-like"/>
</dbReference>
<evidence type="ECO:0000256" key="4">
    <source>
        <dbReference type="ARBA" id="ARBA00023004"/>
    </source>
</evidence>
<evidence type="ECO:0000256" key="3">
    <source>
        <dbReference type="ARBA" id="ARBA00022840"/>
    </source>
</evidence>